<dbReference type="EMBL" id="JAVDTR010000016">
    <property type="protein sequence ID" value="MDR6726300.1"/>
    <property type="molecule type" value="Genomic_DNA"/>
</dbReference>
<sequence>MHYEQAVTRVNKVNWIRFGTNLSTDNGKLVNEFLRRLASFYKAECQMPKTPVYSNIAYLLGDTDLKINIDGLCNKSTNEFLEKHGYIEFIVSFYIQLAKYIDNHPDYSEYLKIYEPLLEIIESGGCFNINTMGIEIKGFGYIPLQGWYERYVHGEPGSV</sequence>
<protein>
    <submittedName>
        <fullName evidence="1">Uncharacterized protein</fullName>
    </submittedName>
</protein>
<reference evidence="1" key="1">
    <citation type="submission" date="2023-07" db="EMBL/GenBank/DDBJ databases">
        <title>Sorghum-associated microbial communities from plants grown in Nebraska, USA.</title>
        <authorList>
            <person name="Schachtman D."/>
        </authorList>
    </citation>
    <scope>NUCLEOTIDE SEQUENCE</scope>
    <source>
        <strain evidence="1">BE80</strain>
    </source>
</reference>
<evidence type="ECO:0000313" key="1">
    <source>
        <dbReference type="EMBL" id="MDR6726300.1"/>
    </source>
</evidence>
<dbReference type="AlphaFoldDB" id="A0AAP5H4N3"/>
<name>A0AAP5H4N3_PAEAM</name>
<accession>A0AAP5H4N3</accession>
<evidence type="ECO:0000313" key="2">
    <source>
        <dbReference type="Proteomes" id="UP001254832"/>
    </source>
</evidence>
<dbReference type="RefSeq" id="WP_310144446.1">
    <property type="nucleotide sequence ID" value="NZ_JAVDTR010000016.1"/>
</dbReference>
<dbReference type="Proteomes" id="UP001254832">
    <property type="component" value="Unassembled WGS sequence"/>
</dbReference>
<gene>
    <name evidence="1" type="ORF">J2W91_004811</name>
</gene>
<comment type="caution">
    <text evidence="1">The sequence shown here is derived from an EMBL/GenBank/DDBJ whole genome shotgun (WGS) entry which is preliminary data.</text>
</comment>
<proteinExistence type="predicted"/>
<organism evidence="1 2">
    <name type="scientific">Paenibacillus amylolyticus</name>
    <dbReference type="NCBI Taxonomy" id="1451"/>
    <lineage>
        <taxon>Bacteria</taxon>
        <taxon>Bacillati</taxon>
        <taxon>Bacillota</taxon>
        <taxon>Bacilli</taxon>
        <taxon>Bacillales</taxon>
        <taxon>Paenibacillaceae</taxon>
        <taxon>Paenibacillus</taxon>
    </lineage>
</organism>